<evidence type="ECO:0000256" key="4">
    <source>
        <dbReference type="ARBA" id="ARBA00022980"/>
    </source>
</evidence>
<accession>A0A7G9WKI7</accession>
<dbReference type="PROSITE" id="PS01048">
    <property type="entry name" value="RIBOSOMAL_S6"/>
    <property type="match status" value="1"/>
</dbReference>
<dbReference type="SUPFAM" id="SSF54995">
    <property type="entry name" value="Ribosomal protein S6"/>
    <property type="match status" value="1"/>
</dbReference>
<organism evidence="9 10">
    <name type="scientific">Caproicibacterium amylolyticum</name>
    <dbReference type="NCBI Taxonomy" id="2766537"/>
    <lineage>
        <taxon>Bacteria</taxon>
        <taxon>Bacillati</taxon>
        <taxon>Bacillota</taxon>
        <taxon>Clostridia</taxon>
        <taxon>Eubacteriales</taxon>
        <taxon>Oscillospiraceae</taxon>
        <taxon>Caproicibacterium</taxon>
    </lineage>
</organism>
<evidence type="ECO:0000313" key="10">
    <source>
        <dbReference type="Proteomes" id="UP000516046"/>
    </source>
</evidence>
<keyword evidence="4 8" id="KW-0689">Ribosomal protein</keyword>
<evidence type="ECO:0000256" key="5">
    <source>
        <dbReference type="ARBA" id="ARBA00023274"/>
    </source>
</evidence>
<dbReference type="GO" id="GO:0003735">
    <property type="term" value="F:structural constituent of ribosome"/>
    <property type="evidence" value="ECO:0007669"/>
    <property type="project" value="InterPro"/>
</dbReference>
<evidence type="ECO:0000256" key="6">
    <source>
        <dbReference type="ARBA" id="ARBA00035104"/>
    </source>
</evidence>
<gene>
    <name evidence="8" type="primary">rpsF</name>
    <name evidence="9" type="ORF">H6X83_06255</name>
</gene>
<dbReference type="InterPro" id="IPR035980">
    <property type="entry name" value="Ribosomal_bS6_sf"/>
</dbReference>
<dbReference type="GO" id="GO:0006412">
    <property type="term" value="P:translation"/>
    <property type="evidence" value="ECO:0007669"/>
    <property type="project" value="UniProtKB-UniRule"/>
</dbReference>
<protein>
    <recommendedName>
        <fullName evidence="7 8">Small ribosomal subunit protein bS6</fullName>
    </recommendedName>
</protein>
<dbReference type="AlphaFoldDB" id="A0A7G9WKI7"/>
<dbReference type="EMBL" id="CP060696">
    <property type="protein sequence ID" value="QNO19199.1"/>
    <property type="molecule type" value="Genomic_DNA"/>
</dbReference>
<dbReference type="Proteomes" id="UP000516046">
    <property type="component" value="Chromosome"/>
</dbReference>
<evidence type="ECO:0000313" key="9">
    <source>
        <dbReference type="EMBL" id="QNO19199.1"/>
    </source>
</evidence>
<evidence type="ECO:0000256" key="2">
    <source>
        <dbReference type="ARBA" id="ARBA00022730"/>
    </source>
</evidence>
<evidence type="ECO:0000256" key="1">
    <source>
        <dbReference type="ARBA" id="ARBA00009512"/>
    </source>
</evidence>
<proteinExistence type="inferred from homology"/>
<evidence type="ECO:0000256" key="7">
    <source>
        <dbReference type="ARBA" id="ARBA00035294"/>
    </source>
</evidence>
<sequence length="98" mass="11152">MEEIKNAYETVFILSSKLDEQATAALVTKFKDLIAENGTVDGVDEWGKRRLAYEINKETEGYYVLINFTSVPAFTAELDRIYKITDGVIRSLIIRKEA</sequence>
<dbReference type="InterPro" id="IPR000529">
    <property type="entry name" value="Ribosomal_bS6"/>
</dbReference>
<dbReference type="GO" id="GO:0005737">
    <property type="term" value="C:cytoplasm"/>
    <property type="evidence" value="ECO:0007669"/>
    <property type="project" value="UniProtKB-ARBA"/>
</dbReference>
<dbReference type="Pfam" id="PF01250">
    <property type="entry name" value="Ribosomal_S6"/>
    <property type="match status" value="1"/>
</dbReference>
<dbReference type="CDD" id="cd00473">
    <property type="entry name" value="bS6"/>
    <property type="match status" value="1"/>
</dbReference>
<dbReference type="GO" id="GO:1990904">
    <property type="term" value="C:ribonucleoprotein complex"/>
    <property type="evidence" value="ECO:0007669"/>
    <property type="project" value="UniProtKB-KW"/>
</dbReference>
<dbReference type="KEGG" id="caml:H6X83_06255"/>
<dbReference type="InterPro" id="IPR020815">
    <property type="entry name" value="Ribosomal_bS6_CS"/>
</dbReference>
<name>A0A7G9WKI7_9FIRM</name>
<reference evidence="9 10" key="1">
    <citation type="submission" date="2020-08" db="EMBL/GenBank/DDBJ databases">
        <authorList>
            <person name="Ren C."/>
            <person name="Gu Y."/>
            <person name="Xu Y."/>
        </authorList>
    </citation>
    <scope>NUCLEOTIDE SEQUENCE [LARGE SCALE GENOMIC DNA]</scope>
    <source>
        <strain evidence="9 10">LBM18003</strain>
    </source>
</reference>
<keyword evidence="5 8" id="KW-0687">Ribonucleoprotein</keyword>
<keyword evidence="10" id="KW-1185">Reference proteome</keyword>
<dbReference type="RefSeq" id="WP_212508268.1">
    <property type="nucleotide sequence ID" value="NZ_CP060696.1"/>
</dbReference>
<dbReference type="Gene3D" id="3.30.70.60">
    <property type="match status" value="1"/>
</dbReference>
<keyword evidence="3 8" id="KW-0694">RNA-binding</keyword>
<dbReference type="HAMAP" id="MF_00360">
    <property type="entry name" value="Ribosomal_bS6"/>
    <property type="match status" value="1"/>
</dbReference>
<dbReference type="GO" id="GO:0070181">
    <property type="term" value="F:small ribosomal subunit rRNA binding"/>
    <property type="evidence" value="ECO:0007669"/>
    <property type="project" value="TreeGrafter"/>
</dbReference>
<dbReference type="InterPro" id="IPR014717">
    <property type="entry name" value="Transl_elong_EF1B/ribsomal_bS6"/>
</dbReference>
<comment type="similarity">
    <text evidence="1 8">Belongs to the bacterial ribosomal protein bS6 family.</text>
</comment>
<dbReference type="PANTHER" id="PTHR21011">
    <property type="entry name" value="MITOCHONDRIAL 28S RIBOSOMAL PROTEIN S6"/>
    <property type="match status" value="1"/>
</dbReference>
<comment type="function">
    <text evidence="6 8">Binds together with bS18 to 16S ribosomal RNA.</text>
</comment>
<evidence type="ECO:0000256" key="8">
    <source>
        <dbReference type="HAMAP-Rule" id="MF_00360"/>
    </source>
</evidence>
<evidence type="ECO:0000256" key="3">
    <source>
        <dbReference type="ARBA" id="ARBA00022884"/>
    </source>
</evidence>
<keyword evidence="2 8" id="KW-0699">rRNA-binding</keyword>
<dbReference type="InterPro" id="IPR020814">
    <property type="entry name" value="Ribosomal_S6_plastid/chlpt"/>
</dbReference>
<dbReference type="GO" id="GO:0005840">
    <property type="term" value="C:ribosome"/>
    <property type="evidence" value="ECO:0007669"/>
    <property type="project" value="UniProtKB-KW"/>
</dbReference>
<dbReference type="PANTHER" id="PTHR21011:SF1">
    <property type="entry name" value="SMALL RIBOSOMAL SUBUNIT PROTEIN BS6M"/>
    <property type="match status" value="1"/>
</dbReference>
<dbReference type="NCBIfam" id="TIGR00166">
    <property type="entry name" value="S6"/>
    <property type="match status" value="1"/>
</dbReference>